<dbReference type="InterPro" id="IPR050396">
    <property type="entry name" value="Glycosyltr_51/Transpeptidase"/>
</dbReference>
<evidence type="ECO:0000259" key="3">
    <source>
        <dbReference type="Pfam" id="PF00912"/>
    </source>
</evidence>
<keyword evidence="1 4" id="KW-0808">Transferase</keyword>
<proteinExistence type="predicted"/>
<name>A0A101XRD8_9BACL</name>
<keyword evidence="5" id="KW-1185">Reference proteome</keyword>
<dbReference type="Gene3D" id="1.10.3810.10">
    <property type="entry name" value="Biosynthetic peptidoglycan transglycosylase-like"/>
    <property type="match status" value="1"/>
</dbReference>
<dbReference type="PANTHER" id="PTHR32282">
    <property type="entry name" value="BINDING PROTEIN TRANSPEPTIDASE, PUTATIVE-RELATED"/>
    <property type="match status" value="1"/>
</dbReference>
<dbReference type="InterPro" id="IPR036950">
    <property type="entry name" value="PBP_transglycosylase"/>
</dbReference>
<feature type="transmembrane region" description="Helical" evidence="2">
    <location>
        <begin position="12"/>
        <end position="31"/>
    </location>
</feature>
<dbReference type="AlphaFoldDB" id="A0A101XRD8"/>
<keyword evidence="2" id="KW-0812">Transmembrane</keyword>
<comment type="caution">
    <text evidence="4">The sequence shown here is derived from an EMBL/GenBank/DDBJ whole genome shotgun (WGS) entry which is preliminary data.</text>
</comment>
<evidence type="ECO:0000256" key="1">
    <source>
        <dbReference type="ARBA" id="ARBA00022679"/>
    </source>
</evidence>
<dbReference type="SUPFAM" id="SSF53955">
    <property type="entry name" value="Lysozyme-like"/>
    <property type="match status" value="1"/>
</dbReference>
<accession>A0A101XRD8</accession>
<keyword evidence="2" id="KW-0472">Membrane</keyword>
<sequence>MLVRLLSSLIKILLLLVSLVLVVSIGLNWYFTHAFQIAVVVRMRGAKKEELYRIRPLAYDQIPTVFRKAIISTEDRRFWWDPGIDPVGIARSFIVDVEQDGYVEGGSTITQQLVDNTLLDQDKTLTRKIRQAFYAIGLYDTMNKREIFTRYTNLIYYGNGAYGLYNASLTYFGVSPSALNDGELTMLAGIPNDPYGDDPLRSFSDARERQQIVLHNMFDNGVINSSEARKIFDEPIHLINPKNKGRGT</sequence>
<reference evidence="4 5" key="1">
    <citation type="submission" date="2015-12" db="EMBL/GenBank/DDBJ databases">
        <title>Draft genome sequence of Acidibacillus ferrooxidans ITV001, isolated from a chalcopyrite acid mine drainage site in Brazil.</title>
        <authorList>
            <person name="Dall'Agnol H."/>
            <person name="Nancucheo I."/>
            <person name="Johnson B."/>
            <person name="Oliveira R."/>
            <person name="Leite L."/>
            <person name="Pylro V."/>
            <person name="Nunes G.L."/>
            <person name="Tzotzos G."/>
            <person name="Fernandes G.R."/>
            <person name="Dutra J."/>
            <person name="Orellana S.C."/>
            <person name="Oliveira G."/>
        </authorList>
    </citation>
    <scope>NUCLEOTIDE SEQUENCE [LARGE SCALE GENOMIC DNA]</scope>
    <source>
        <strain evidence="5">ITV01</strain>
    </source>
</reference>
<organism evidence="4 5">
    <name type="scientific">Ferroacidibacillus organovorans</name>
    <dbReference type="NCBI Taxonomy" id="1765683"/>
    <lineage>
        <taxon>Bacteria</taxon>
        <taxon>Bacillati</taxon>
        <taxon>Bacillota</taxon>
        <taxon>Bacilli</taxon>
        <taxon>Bacillales</taxon>
        <taxon>Alicyclobacillaceae</taxon>
        <taxon>Ferroacidibacillus</taxon>
    </lineage>
</organism>
<dbReference type="PANTHER" id="PTHR32282:SF33">
    <property type="entry name" value="PEPTIDOGLYCAN GLYCOSYLTRANSFERASE"/>
    <property type="match status" value="1"/>
</dbReference>
<dbReference type="InterPro" id="IPR001264">
    <property type="entry name" value="Glyco_trans_51"/>
</dbReference>
<dbReference type="RefSeq" id="WP_067714810.1">
    <property type="nucleotide sequence ID" value="NZ_LPVJ01000026.1"/>
</dbReference>
<evidence type="ECO:0000313" key="4">
    <source>
        <dbReference type="EMBL" id="KUO96163.1"/>
    </source>
</evidence>
<dbReference type="Pfam" id="PF00912">
    <property type="entry name" value="Transgly"/>
    <property type="match status" value="1"/>
</dbReference>
<evidence type="ECO:0000313" key="5">
    <source>
        <dbReference type="Proteomes" id="UP000053557"/>
    </source>
</evidence>
<protein>
    <submittedName>
        <fullName evidence="4">Glycosyl transferase</fullName>
    </submittedName>
</protein>
<keyword evidence="2" id="KW-1133">Transmembrane helix</keyword>
<feature type="domain" description="Glycosyl transferase family 51" evidence="3">
    <location>
        <begin position="56"/>
        <end position="217"/>
    </location>
</feature>
<dbReference type="Proteomes" id="UP000053557">
    <property type="component" value="Unassembled WGS sequence"/>
</dbReference>
<evidence type="ECO:0000256" key="2">
    <source>
        <dbReference type="SAM" id="Phobius"/>
    </source>
</evidence>
<dbReference type="GO" id="GO:0008955">
    <property type="term" value="F:peptidoglycan glycosyltransferase activity"/>
    <property type="evidence" value="ECO:0007669"/>
    <property type="project" value="TreeGrafter"/>
</dbReference>
<gene>
    <name evidence="4" type="ORF">ATW55_05540</name>
</gene>
<dbReference type="EMBL" id="LPVJ01000026">
    <property type="protein sequence ID" value="KUO96163.1"/>
    <property type="molecule type" value="Genomic_DNA"/>
</dbReference>
<dbReference type="InterPro" id="IPR023346">
    <property type="entry name" value="Lysozyme-like_dom_sf"/>
</dbReference>